<name>A0A4R2EGP2_9BACT</name>
<evidence type="ECO:0000313" key="3">
    <source>
        <dbReference type="Proteomes" id="UP000294830"/>
    </source>
</evidence>
<dbReference type="RefSeq" id="WP_131839801.1">
    <property type="nucleotide sequence ID" value="NZ_SLWB01000011.1"/>
</dbReference>
<comment type="caution">
    <text evidence="2">The sequence shown here is derived from an EMBL/GenBank/DDBJ whole genome shotgun (WGS) entry which is preliminary data.</text>
</comment>
<organism evidence="2 3">
    <name type="scientific">Acetobacteroides hydrogenigenes</name>
    <dbReference type="NCBI Taxonomy" id="979970"/>
    <lineage>
        <taxon>Bacteria</taxon>
        <taxon>Pseudomonadati</taxon>
        <taxon>Bacteroidota</taxon>
        <taxon>Bacteroidia</taxon>
        <taxon>Bacteroidales</taxon>
        <taxon>Rikenellaceae</taxon>
        <taxon>Acetobacteroides</taxon>
    </lineage>
</organism>
<proteinExistence type="predicted"/>
<evidence type="ECO:0000256" key="1">
    <source>
        <dbReference type="SAM" id="Phobius"/>
    </source>
</evidence>
<keyword evidence="1" id="KW-0812">Transmembrane</keyword>
<protein>
    <recommendedName>
        <fullName evidence="4">DUF4340 domain-containing protein</fullName>
    </recommendedName>
</protein>
<dbReference type="Proteomes" id="UP000294830">
    <property type="component" value="Unassembled WGS sequence"/>
</dbReference>
<accession>A0A4R2EGP2</accession>
<evidence type="ECO:0000313" key="2">
    <source>
        <dbReference type="EMBL" id="TCN65424.1"/>
    </source>
</evidence>
<feature type="transmembrane region" description="Helical" evidence="1">
    <location>
        <begin position="5"/>
        <end position="25"/>
    </location>
</feature>
<keyword evidence="1" id="KW-0472">Membrane</keyword>
<gene>
    <name evidence="2" type="ORF">CLV25_111104</name>
</gene>
<sequence>MSKRIVWISIFIVVLGAGFVAAYLYTDIITSSKGFAVKDVNSLTRIVIEKDTSSVVLEKRNGVWFVNGKGEVKPMMIQQLLYFLENVEVKMPLPRKVRKDAALALDEGYTITAEADGRVATKFRVAEFPNPSIGSIGVVDGKAKIYLLQIPGSNYSPASTLSVNPAEWHQNLLLSLMPSDIVSITVDNLTKPQRSFKLFRGTDGNFHLYDIYKQQEVPDFNAEQLDFYLSLYRELGFKQLVKMDEFELRTLVLSEPEAIISIASVDGKSEVFKLYLMPVGDEYDAYGRPLKYDRDKLYVIFDGDKQVVMANWVDYDILLQDVHFFLITN</sequence>
<dbReference type="OrthoDB" id="1414324at2"/>
<dbReference type="AlphaFoldDB" id="A0A4R2EGP2"/>
<dbReference type="EMBL" id="SLWB01000011">
    <property type="protein sequence ID" value="TCN65424.1"/>
    <property type="molecule type" value="Genomic_DNA"/>
</dbReference>
<keyword evidence="3" id="KW-1185">Reference proteome</keyword>
<reference evidence="2 3" key="1">
    <citation type="submission" date="2019-03" db="EMBL/GenBank/DDBJ databases">
        <title>Genomic Encyclopedia of Archaeal and Bacterial Type Strains, Phase II (KMG-II): from individual species to whole genera.</title>
        <authorList>
            <person name="Goeker M."/>
        </authorList>
    </citation>
    <scope>NUCLEOTIDE SEQUENCE [LARGE SCALE GENOMIC DNA]</scope>
    <source>
        <strain evidence="2 3">RL-C</strain>
    </source>
</reference>
<evidence type="ECO:0008006" key="4">
    <source>
        <dbReference type="Google" id="ProtNLM"/>
    </source>
</evidence>
<keyword evidence="1" id="KW-1133">Transmembrane helix</keyword>